<gene>
    <name evidence="5" type="ORF">HK103_007176</name>
</gene>
<dbReference type="GO" id="GO:0071424">
    <property type="term" value="F:rRNA (cytosine-N4-)-methyltransferase activity"/>
    <property type="evidence" value="ECO:0007669"/>
    <property type="project" value="TreeGrafter"/>
</dbReference>
<evidence type="ECO:0000313" key="5">
    <source>
        <dbReference type="EMBL" id="KAJ3254458.1"/>
    </source>
</evidence>
<dbReference type="PANTHER" id="PTHR11265:SF0">
    <property type="entry name" value="12S RRNA N4-METHYLCYTIDINE METHYLTRANSFERASE"/>
    <property type="match status" value="1"/>
</dbReference>
<dbReference type="Pfam" id="PF01795">
    <property type="entry name" value="Methyltransf_5"/>
    <property type="match status" value="1"/>
</dbReference>
<organism evidence="5 6">
    <name type="scientific">Boothiomyces macroporosus</name>
    <dbReference type="NCBI Taxonomy" id="261099"/>
    <lineage>
        <taxon>Eukaryota</taxon>
        <taxon>Fungi</taxon>
        <taxon>Fungi incertae sedis</taxon>
        <taxon>Chytridiomycota</taxon>
        <taxon>Chytridiomycota incertae sedis</taxon>
        <taxon>Chytridiomycetes</taxon>
        <taxon>Rhizophydiales</taxon>
        <taxon>Terramycetaceae</taxon>
        <taxon>Boothiomyces</taxon>
    </lineage>
</organism>
<protein>
    <submittedName>
        <fullName evidence="5">Uncharacterized protein</fullName>
    </submittedName>
</protein>
<dbReference type="SUPFAM" id="SSF81799">
    <property type="entry name" value="Putative methyltransferase TM0872, insert domain"/>
    <property type="match status" value="1"/>
</dbReference>
<dbReference type="SUPFAM" id="SSF53335">
    <property type="entry name" value="S-adenosyl-L-methionine-dependent methyltransferases"/>
    <property type="match status" value="1"/>
</dbReference>
<dbReference type="Proteomes" id="UP001210925">
    <property type="component" value="Unassembled WGS sequence"/>
</dbReference>
<keyword evidence="3" id="KW-0808">Transferase</keyword>
<dbReference type="NCBIfam" id="TIGR00006">
    <property type="entry name" value="16S rRNA (cytosine(1402)-N(4))-methyltransferase RsmH"/>
    <property type="match status" value="1"/>
</dbReference>
<reference evidence="5" key="1">
    <citation type="submission" date="2020-05" db="EMBL/GenBank/DDBJ databases">
        <title>Phylogenomic resolution of chytrid fungi.</title>
        <authorList>
            <person name="Stajich J.E."/>
            <person name="Amses K."/>
            <person name="Simmons R."/>
            <person name="Seto K."/>
            <person name="Myers J."/>
            <person name="Bonds A."/>
            <person name="Quandt C.A."/>
            <person name="Barry K."/>
            <person name="Liu P."/>
            <person name="Grigoriev I."/>
            <person name="Longcore J.E."/>
            <person name="James T.Y."/>
        </authorList>
    </citation>
    <scope>NUCLEOTIDE SEQUENCE</scope>
    <source>
        <strain evidence="5">PLAUS21</strain>
    </source>
</reference>
<dbReference type="InterPro" id="IPR029063">
    <property type="entry name" value="SAM-dependent_MTases_sf"/>
</dbReference>
<evidence type="ECO:0000313" key="6">
    <source>
        <dbReference type="Proteomes" id="UP001210925"/>
    </source>
</evidence>
<dbReference type="InterPro" id="IPR023397">
    <property type="entry name" value="SAM-dep_MeTrfase_MraW_recog"/>
</dbReference>
<dbReference type="AlphaFoldDB" id="A0AAD5UCX0"/>
<name>A0AAD5UCX0_9FUNG</name>
<dbReference type="CDD" id="cd02440">
    <property type="entry name" value="AdoMet_MTases"/>
    <property type="match status" value="1"/>
</dbReference>
<evidence type="ECO:0000256" key="4">
    <source>
        <dbReference type="ARBA" id="ARBA00022691"/>
    </source>
</evidence>
<dbReference type="Gene3D" id="1.10.150.170">
    <property type="entry name" value="Putative methyltransferase TM0872, insert domain"/>
    <property type="match status" value="1"/>
</dbReference>
<evidence type="ECO:0000256" key="1">
    <source>
        <dbReference type="ARBA" id="ARBA00010396"/>
    </source>
</evidence>
<dbReference type="PIRSF" id="PIRSF004486">
    <property type="entry name" value="MraW"/>
    <property type="match status" value="1"/>
</dbReference>
<sequence>MNIKHIPVLLSESLSFLNKTKNQVFVDCTFGQGGYTSALLDNFDCKVIAIDKDPLAIKRMMELKLKYNERLIPVHGHFGDLLKHVQHKVDGILYDIGVSSNQLDDPIRGFSHWRTGPLDMRMHNYSPNDISITNSFDPAIDSSITAEAIINNYSHDKLSEIFTRYGEERLGKKIASRIIKHRETKMIESTTELADLVMDVKGRYWKGSHPATKTFQALRIYINDELNQLQNSLLATEKLLKPGGVVTIVSFHQLEDRLVKRFFLNCINSKPMTMDDYSKSKGYYRIRRQVNRLKEEEEYYREPMANNKGSFEKLTKRLFLVKKKSKTTNGVEVPS</sequence>
<dbReference type="InterPro" id="IPR002903">
    <property type="entry name" value="RsmH"/>
</dbReference>
<dbReference type="GO" id="GO:0070475">
    <property type="term" value="P:rRNA base methylation"/>
    <property type="evidence" value="ECO:0007669"/>
    <property type="project" value="TreeGrafter"/>
</dbReference>
<proteinExistence type="inferred from homology"/>
<dbReference type="Gene3D" id="3.40.50.150">
    <property type="entry name" value="Vaccinia Virus protein VP39"/>
    <property type="match status" value="1"/>
</dbReference>
<comment type="caution">
    <text evidence="5">The sequence shown here is derived from an EMBL/GenBank/DDBJ whole genome shotgun (WGS) entry which is preliminary data.</text>
</comment>
<keyword evidence="2" id="KW-0489">Methyltransferase</keyword>
<dbReference type="HAMAP" id="MF_01007">
    <property type="entry name" value="16SrRNA_methyltr_H"/>
    <property type="match status" value="1"/>
</dbReference>
<accession>A0AAD5UCX0</accession>
<dbReference type="PANTHER" id="PTHR11265">
    <property type="entry name" value="S-ADENOSYL-METHYLTRANSFERASE MRAW"/>
    <property type="match status" value="1"/>
</dbReference>
<comment type="similarity">
    <text evidence="1">Belongs to the methyltransferase superfamily. RsmH family.</text>
</comment>
<evidence type="ECO:0000256" key="3">
    <source>
        <dbReference type="ARBA" id="ARBA00022679"/>
    </source>
</evidence>
<dbReference type="EMBL" id="JADGKB010000085">
    <property type="protein sequence ID" value="KAJ3254458.1"/>
    <property type="molecule type" value="Genomic_DNA"/>
</dbReference>
<evidence type="ECO:0000256" key="2">
    <source>
        <dbReference type="ARBA" id="ARBA00022603"/>
    </source>
</evidence>
<keyword evidence="4" id="KW-0949">S-adenosyl-L-methionine</keyword>
<keyword evidence="6" id="KW-1185">Reference proteome</keyword>